<reference evidence="5" key="1">
    <citation type="submission" date="2016-10" db="EMBL/GenBank/DDBJ databases">
        <authorList>
            <person name="Varghese N."/>
            <person name="Submissions S."/>
        </authorList>
    </citation>
    <scope>NUCLEOTIDE SEQUENCE [LARGE SCALE GENOMIC DNA]</scope>
    <source>
        <strain evidence="5">DSM 17044</strain>
    </source>
</reference>
<dbReference type="EMBL" id="FOAP01000008">
    <property type="protein sequence ID" value="SEL77542.1"/>
    <property type="molecule type" value="Genomic_DNA"/>
</dbReference>
<feature type="region of interest" description="Disordered" evidence="2">
    <location>
        <begin position="189"/>
        <end position="231"/>
    </location>
</feature>
<evidence type="ECO:0000313" key="5">
    <source>
        <dbReference type="Proteomes" id="UP000182719"/>
    </source>
</evidence>
<protein>
    <recommendedName>
        <fullName evidence="6">Lipoprotein</fullName>
    </recommendedName>
</protein>
<sequence>MIRKNWRTALLVAASGALVALSGCSAGHANTRVKDEWMARVPESELGDVREAQTQRLQANDAIVRADVEIRDAERALEVVRREEGAARMRKEAEQASVKAAEAKGQRDQIGDAQASLKAAQGMHEAAKAQVAWREHVVEMKKGQKELREREAEVANAELSLAEYRALKNSGDVRADQLSEADFNKAVSEARSRLASTQKKIEKSQKQEREARAQWENLRDRAQGYGGSGRD</sequence>
<organism evidence="4 5">
    <name type="scientific">Stigmatella aurantiaca</name>
    <dbReference type="NCBI Taxonomy" id="41"/>
    <lineage>
        <taxon>Bacteria</taxon>
        <taxon>Pseudomonadati</taxon>
        <taxon>Myxococcota</taxon>
        <taxon>Myxococcia</taxon>
        <taxon>Myxococcales</taxon>
        <taxon>Cystobacterineae</taxon>
        <taxon>Archangiaceae</taxon>
        <taxon>Stigmatella</taxon>
    </lineage>
</organism>
<proteinExistence type="predicted"/>
<dbReference type="PROSITE" id="PS51257">
    <property type="entry name" value="PROKAR_LIPOPROTEIN"/>
    <property type="match status" value="1"/>
</dbReference>
<keyword evidence="1" id="KW-0175">Coiled coil</keyword>
<keyword evidence="5" id="KW-1185">Reference proteome</keyword>
<feature type="coiled-coil region" evidence="1">
    <location>
        <begin position="63"/>
        <end position="106"/>
    </location>
</feature>
<evidence type="ECO:0000256" key="1">
    <source>
        <dbReference type="SAM" id="Coils"/>
    </source>
</evidence>
<dbReference type="AlphaFoldDB" id="A0A1H7SY15"/>
<feature type="chain" id="PRO_5010325564" description="Lipoprotein" evidence="3">
    <location>
        <begin position="30"/>
        <end position="231"/>
    </location>
</feature>
<evidence type="ECO:0008006" key="6">
    <source>
        <dbReference type="Google" id="ProtNLM"/>
    </source>
</evidence>
<dbReference type="RefSeq" id="WP_075007571.1">
    <property type="nucleotide sequence ID" value="NZ_FOAP01000008.1"/>
</dbReference>
<evidence type="ECO:0000256" key="3">
    <source>
        <dbReference type="SAM" id="SignalP"/>
    </source>
</evidence>
<feature type="signal peptide" evidence="3">
    <location>
        <begin position="1"/>
        <end position="29"/>
    </location>
</feature>
<name>A0A1H7SY15_STIAU</name>
<dbReference type="Proteomes" id="UP000182719">
    <property type="component" value="Unassembled WGS sequence"/>
</dbReference>
<accession>A0A1H7SY15</accession>
<gene>
    <name evidence="4" type="ORF">SAMN05444354_108196</name>
</gene>
<evidence type="ECO:0000313" key="4">
    <source>
        <dbReference type="EMBL" id="SEL77542.1"/>
    </source>
</evidence>
<dbReference type="OrthoDB" id="5383443at2"/>
<evidence type="ECO:0000256" key="2">
    <source>
        <dbReference type="SAM" id="MobiDB-lite"/>
    </source>
</evidence>
<keyword evidence="3" id="KW-0732">Signal</keyword>
<feature type="compositionally biased region" description="Basic and acidic residues" evidence="2">
    <location>
        <begin position="199"/>
        <end position="222"/>
    </location>
</feature>